<evidence type="ECO:0000313" key="3">
    <source>
        <dbReference type="Proteomes" id="UP000054075"/>
    </source>
</evidence>
<reference evidence="2" key="1">
    <citation type="submission" date="2006-04" db="EMBL/GenBank/DDBJ databases">
        <authorList>
            <person name="Seshadri R."/>
            <person name="Federici B.A."/>
        </authorList>
    </citation>
    <scope>NUCLEOTIDE SEQUENCE [LARGE SCALE GENOMIC DNA]</scope>
</reference>
<dbReference type="PIRSF" id="PIRSF021328">
    <property type="entry name" value="UCP021328"/>
    <property type="match status" value="1"/>
</dbReference>
<dbReference type="Pfam" id="PF11208">
    <property type="entry name" value="DUF2992"/>
    <property type="match status" value="1"/>
</dbReference>
<name>A8PLV9_9COXI</name>
<dbReference type="AlphaFoldDB" id="A8PLV9"/>
<protein>
    <recommendedName>
        <fullName evidence="4">DUF2992 family protein</fullName>
    </recommendedName>
</protein>
<dbReference type="RefSeq" id="WP_006034762.1">
    <property type="nucleotide sequence ID" value="NZ_AAQJ02000001.1"/>
</dbReference>
<keyword evidence="1" id="KW-0175">Coiled coil</keyword>
<proteinExistence type="predicted"/>
<dbReference type="Proteomes" id="UP000054075">
    <property type="component" value="Unassembled WGS sequence"/>
</dbReference>
<organism evidence="2 3">
    <name type="scientific">Rickettsiella grylli</name>
    <dbReference type="NCBI Taxonomy" id="59196"/>
    <lineage>
        <taxon>Bacteria</taxon>
        <taxon>Pseudomonadati</taxon>
        <taxon>Pseudomonadota</taxon>
        <taxon>Gammaproteobacteria</taxon>
        <taxon>Legionellales</taxon>
        <taxon>Coxiellaceae</taxon>
        <taxon>Rickettsiella</taxon>
    </lineage>
</organism>
<reference evidence="2" key="2">
    <citation type="submission" date="2007-10" db="EMBL/GenBank/DDBJ databases">
        <authorList>
            <person name="Myers G.S."/>
        </authorList>
    </citation>
    <scope>NUCLEOTIDE SEQUENCE [LARGE SCALE GENOMIC DNA]</scope>
</reference>
<dbReference type="OrthoDB" id="4570726at2"/>
<evidence type="ECO:0008006" key="4">
    <source>
        <dbReference type="Google" id="ProtNLM"/>
    </source>
</evidence>
<feature type="coiled-coil region" evidence="1">
    <location>
        <begin position="97"/>
        <end position="132"/>
    </location>
</feature>
<gene>
    <name evidence="2" type="ORF">RICGR_0552</name>
</gene>
<keyword evidence="3" id="KW-1185">Reference proteome</keyword>
<dbReference type="EMBL" id="AAQJ02000001">
    <property type="protein sequence ID" value="EDP45774.1"/>
    <property type="molecule type" value="Genomic_DNA"/>
</dbReference>
<dbReference type="InterPro" id="IPR016787">
    <property type="entry name" value="UCP021328"/>
</dbReference>
<evidence type="ECO:0000313" key="2">
    <source>
        <dbReference type="EMBL" id="EDP45774.1"/>
    </source>
</evidence>
<evidence type="ECO:0000256" key="1">
    <source>
        <dbReference type="SAM" id="Coils"/>
    </source>
</evidence>
<sequence>MIKLTVLFESPFWVGIFEKEQDGKYSVARIVFGAEPRDFEVFEFVINKMDQLKFSNPQEDEIVKRKINPKRLQREVKKEISKKNIVSKAQDALRLEIEKNKKERRSFNSKLKEAIKQERFELKQQKKKEKKRGH</sequence>
<accession>A8PLV9</accession>
<comment type="caution">
    <text evidence="2">The sequence shown here is derived from an EMBL/GenBank/DDBJ whole genome shotgun (WGS) entry which is preliminary data.</text>
</comment>
<dbReference type="eggNOG" id="ENOG502ZBVG">
    <property type="taxonomic scope" value="Bacteria"/>
</dbReference>